<protein>
    <submittedName>
        <fullName evidence="2">Flagellar protein FlaG</fullName>
    </submittedName>
</protein>
<dbReference type="InterPro" id="IPR035924">
    <property type="entry name" value="FlaG-like_sf"/>
</dbReference>
<reference evidence="2" key="1">
    <citation type="submission" date="2018-06" db="EMBL/GenBank/DDBJ databases">
        <authorList>
            <person name="Zhirakovskaya E."/>
        </authorList>
    </citation>
    <scope>NUCLEOTIDE SEQUENCE</scope>
</reference>
<dbReference type="EMBL" id="UOFG01000217">
    <property type="protein sequence ID" value="VAW63963.1"/>
    <property type="molecule type" value="Genomic_DNA"/>
</dbReference>
<dbReference type="Pfam" id="PF03646">
    <property type="entry name" value="FlaG"/>
    <property type="match status" value="1"/>
</dbReference>
<dbReference type="PANTHER" id="PTHR37166:SF1">
    <property type="entry name" value="PROTEIN FLAG"/>
    <property type="match status" value="1"/>
</dbReference>
<proteinExistence type="predicted"/>
<organism evidence="2">
    <name type="scientific">hydrothermal vent metagenome</name>
    <dbReference type="NCBI Taxonomy" id="652676"/>
    <lineage>
        <taxon>unclassified sequences</taxon>
        <taxon>metagenomes</taxon>
        <taxon>ecological metagenomes</taxon>
    </lineage>
</organism>
<dbReference type="InterPro" id="IPR005186">
    <property type="entry name" value="FlaG"/>
</dbReference>
<feature type="region of interest" description="Disordered" evidence="1">
    <location>
        <begin position="21"/>
        <end position="48"/>
    </location>
</feature>
<keyword evidence="2" id="KW-0966">Cell projection</keyword>
<keyword evidence="2" id="KW-0282">Flagellum</keyword>
<dbReference type="Gene3D" id="3.30.160.170">
    <property type="entry name" value="FlaG-like"/>
    <property type="match status" value="1"/>
</dbReference>
<dbReference type="PANTHER" id="PTHR37166">
    <property type="entry name" value="PROTEIN FLAG"/>
    <property type="match status" value="1"/>
</dbReference>
<evidence type="ECO:0000256" key="1">
    <source>
        <dbReference type="SAM" id="MobiDB-lite"/>
    </source>
</evidence>
<evidence type="ECO:0000313" key="2">
    <source>
        <dbReference type="EMBL" id="VAW63963.1"/>
    </source>
</evidence>
<sequence length="130" mass="14583">MANDIITNQLSKDVPKLLTAAKPTEANSLQNRQEPAVETGKTLPPETENKQVNREELEVAVITLNERVQQIQRDLLFSVDDSSGRTVVRVVNTETEEVVRQIPSEEVLRISRNIQDQLDDVTGLIFETSS</sequence>
<gene>
    <name evidence="2" type="ORF">MNBD_GAMMA11-2148</name>
</gene>
<dbReference type="AlphaFoldDB" id="A0A3B0XI94"/>
<keyword evidence="2" id="KW-0969">Cilium</keyword>
<dbReference type="SUPFAM" id="SSF160214">
    <property type="entry name" value="FlaG-like"/>
    <property type="match status" value="1"/>
</dbReference>
<name>A0A3B0XI94_9ZZZZ</name>
<accession>A0A3B0XI94</accession>